<keyword evidence="7" id="KW-0509">mRNA transport</keyword>
<dbReference type="EMBL" id="JAQGDS010000007">
    <property type="protein sequence ID" value="KAJ6258893.1"/>
    <property type="molecule type" value="Genomic_DNA"/>
</dbReference>
<keyword evidence="11" id="KW-0508">mRNA splicing</keyword>
<feature type="region of interest" description="Disordered" evidence="13">
    <location>
        <begin position="269"/>
        <end position="333"/>
    </location>
</feature>
<gene>
    <name evidence="16" type="ORF">Dda_5788</name>
</gene>
<comment type="caution">
    <text evidence="16">The sequence shown here is derived from an EMBL/GenBank/DDBJ whole genome shotgun (WGS) entry which is preliminary data.</text>
</comment>
<dbReference type="GO" id="GO:0000184">
    <property type="term" value="P:nuclear-transcribed mRNA catabolic process, nonsense-mediated decay"/>
    <property type="evidence" value="ECO:0007669"/>
    <property type="project" value="UniProtKB-KW"/>
</dbReference>
<accession>A0AAD6NJD0</accession>
<evidence type="ECO:0000256" key="4">
    <source>
        <dbReference type="ARBA" id="ARBA00022448"/>
    </source>
</evidence>
<comment type="subcellular location">
    <subcellularLocation>
        <location evidence="2">Cytoplasm</location>
    </subcellularLocation>
    <subcellularLocation>
        <location evidence="1">Nucleus</location>
    </subcellularLocation>
</comment>
<keyword evidence="6" id="KW-0507">mRNA processing</keyword>
<dbReference type="GO" id="GO:0006417">
    <property type="term" value="P:regulation of translation"/>
    <property type="evidence" value="ECO:0007669"/>
    <property type="project" value="UniProtKB-KW"/>
</dbReference>
<keyword evidence="14" id="KW-1133">Transmembrane helix</keyword>
<keyword evidence="14" id="KW-0472">Membrane</keyword>
<keyword evidence="8" id="KW-0810">Translation regulation</keyword>
<evidence type="ECO:0000256" key="10">
    <source>
        <dbReference type="ARBA" id="ARBA00023161"/>
    </source>
</evidence>
<evidence type="ECO:0000256" key="5">
    <source>
        <dbReference type="ARBA" id="ARBA00022490"/>
    </source>
</evidence>
<dbReference type="GO" id="GO:0005737">
    <property type="term" value="C:cytoplasm"/>
    <property type="evidence" value="ECO:0007669"/>
    <property type="project" value="UniProtKB-SubCell"/>
</dbReference>
<feature type="compositionally biased region" description="Low complexity" evidence="13">
    <location>
        <begin position="277"/>
        <end position="287"/>
    </location>
</feature>
<evidence type="ECO:0000256" key="9">
    <source>
        <dbReference type="ARBA" id="ARBA00022884"/>
    </source>
</evidence>
<evidence type="ECO:0000256" key="12">
    <source>
        <dbReference type="ARBA" id="ARBA00023242"/>
    </source>
</evidence>
<feature type="domain" description="Btz" evidence="15">
    <location>
        <begin position="146"/>
        <end position="286"/>
    </location>
</feature>
<proteinExistence type="inferred from homology"/>
<feature type="region of interest" description="Disordered" evidence="13">
    <location>
        <begin position="1"/>
        <end position="212"/>
    </location>
</feature>
<keyword evidence="14" id="KW-0812">Transmembrane</keyword>
<dbReference type="AlphaFoldDB" id="A0AAD6NJD0"/>
<keyword evidence="5" id="KW-0963">Cytoplasm</keyword>
<sequence length="780" mass="85142">MPRRKDIGLSRRRVRDEDETEIGEDGAEVVDDSASEDSGFTDDEFDEDNESEETYSDDETAAAVHDSTKHPGVNGSTPVAVVEQGRGDTQLMLNGIRNGGDGDGEAVDFDQMGERDNAGGSQAAEGAVVGTPVKKQSDRKSKSRRKTTEPSRSSDQTPSPTPVNETPFERKRREAEEYRKKRESDPSFVPNRGTFFMHDHRSDSGGGNGFRPFGRGRGRNGFNNFARYGLFGVATGLLLGVLLTTIVDSTPDTGGAWKHDMHEEIVAAEREREQQRPQRPQRQGEQRTVPQASQTSQSVPNTTTQHQQQTQPASAPRPANNNHPPNRFFDTTVNKGNVQIRVSLPGMKESKVFDDFSVKIYTKLPYHRPPLRRDKPVRISLPEALPRYIYPAISRSFVFIPRAMRPGGSGFTRGGIVGGGLGPTPRRGSLAGSYRGGIQTSSVYGGTSTHAPSVAMSRRSSIHQDFVRPPISFGNIPAVNPRGQSPSMRPIVRLPPNAPIMGQRDQVPPPHDGAYAPMSAISADGGLITQPQDNAIIAPALDIQPSEPKSAHREHHVSLPMHQPKPQKTVSVENIETPVQYNFANTNYPTPGPYSDGIPTPGYVNPQHNRVPSYPSQPSTTPHSQIPDQAVHARPFQPAYPQPGYYYPVPPHAMYPPPPALHPQPPMPHHIQGPPPPYVPSPAAMPYVPQAQLPGPAMPPPGAPMSETFAQEQNGTVYFYNSSQLYQGGYPQYMPPVAMVPPGSGQPDSQVPGAVHMNGMYYYPQMVPVPMVPQGPVYYG</sequence>
<keyword evidence="10" id="KW-0866">Nonsense-mediated mRNA decay</keyword>
<reference evidence="16" key="1">
    <citation type="submission" date="2023-01" db="EMBL/GenBank/DDBJ databases">
        <title>The chitinases involved in constricting ring structure development in the nematode-trapping fungus Drechslerella dactyloides.</title>
        <authorList>
            <person name="Wang R."/>
            <person name="Zhang L."/>
            <person name="Tang P."/>
            <person name="Li S."/>
            <person name="Liang L."/>
        </authorList>
    </citation>
    <scope>NUCLEOTIDE SEQUENCE</scope>
    <source>
        <strain evidence="16">YMF1.00031</strain>
    </source>
</reference>
<protein>
    <recommendedName>
        <fullName evidence="15">Btz domain-containing protein</fullName>
    </recommendedName>
</protein>
<feature type="compositionally biased region" description="Basic and acidic residues" evidence="13">
    <location>
        <begin position="167"/>
        <end position="185"/>
    </location>
</feature>
<evidence type="ECO:0000256" key="13">
    <source>
        <dbReference type="SAM" id="MobiDB-lite"/>
    </source>
</evidence>
<feature type="compositionally biased region" description="Low complexity" evidence="13">
    <location>
        <begin position="302"/>
        <end position="326"/>
    </location>
</feature>
<feature type="compositionally biased region" description="Acidic residues" evidence="13">
    <location>
        <begin position="17"/>
        <end position="60"/>
    </location>
</feature>
<dbReference type="GO" id="GO:0051028">
    <property type="term" value="P:mRNA transport"/>
    <property type="evidence" value="ECO:0007669"/>
    <property type="project" value="UniProtKB-KW"/>
</dbReference>
<organism evidence="16 17">
    <name type="scientific">Drechslerella dactyloides</name>
    <name type="common">Nematode-trapping fungus</name>
    <name type="synonym">Arthrobotrys dactyloides</name>
    <dbReference type="NCBI Taxonomy" id="74499"/>
    <lineage>
        <taxon>Eukaryota</taxon>
        <taxon>Fungi</taxon>
        <taxon>Dikarya</taxon>
        <taxon>Ascomycota</taxon>
        <taxon>Pezizomycotina</taxon>
        <taxon>Orbiliomycetes</taxon>
        <taxon>Orbiliales</taxon>
        <taxon>Orbiliaceae</taxon>
        <taxon>Drechslerella</taxon>
    </lineage>
</organism>
<dbReference type="Pfam" id="PF09405">
    <property type="entry name" value="Btz"/>
    <property type="match status" value="1"/>
</dbReference>
<evidence type="ECO:0000313" key="16">
    <source>
        <dbReference type="EMBL" id="KAJ6258893.1"/>
    </source>
</evidence>
<dbReference type="InterPro" id="IPR018545">
    <property type="entry name" value="Btz_dom"/>
</dbReference>
<keyword evidence="17" id="KW-1185">Reference proteome</keyword>
<evidence type="ECO:0000256" key="11">
    <source>
        <dbReference type="ARBA" id="ARBA00023187"/>
    </source>
</evidence>
<feature type="compositionally biased region" description="Polar residues" evidence="13">
    <location>
        <begin position="155"/>
        <end position="164"/>
    </location>
</feature>
<dbReference type="GO" id="GO:0035145">
    <property type="term" value="C:exon-exon junction complex"/>
    <property type="evidence" value="ECO:0007669"/>
    <property type="project" value="InterPro"/>
</dbReference>
<evidence type="ECO:0000313" key="17">
    <source>
        <dbReference type="Proteomes" id="UP001221413"/>
    </source>
</evidence>
<dbReference type="GO" id="GO:0006397">
    <property type="term" value="P:mRNA processing"/>
    <property type="evidence" value="ECO:0007669"/>
    <property type="project" value="UniProtKB-KW"/>
</dbReference>
<dbReference type="SMART" id="SM01044">
    <property type="entry name" value="Btz"/>
    <property type="match status" value="1"/>
</dbReference>
<evidence type="ECO:0000256" key="6">
    <source>
        <dbReference type="ARBA" id="ARBA00022664"/>
    </source>
</evidence>
<keyword evidence="4" id="KW-0813">Transport</keyword>
<feature type="region of interest" description="Disordered" evidence="13">
    <location>
        <begin position="547"/>
        <end position="568"/>
    </location>
</feature>
<dbReference type="GO" id="GO:0003729">
    <property type="term" value="F:mRNA binding"/>
    <property type="evidence" value="ECO:0007669"/>
    <property type="project" value="InterPro"/>
</dbReference>
<evidence type="ECO:0000256" key="8">
    <source>
        <dbReference type="ARBA" id="ARBA00022845"/>
    </source>
</evidence>
<dbReference type="Proteomes" id="UP001221413">
    <property type="component" value="Unassembled WGS sequence"/>
</dbReference>
<evidence type="ECO:0000256" key="1">
    <source>
        <dbReference type="ARBA" id="ARBA00004123"/>
    </source>
</evidence>
<keyword evidence="12" id="KW-0539">Nucleus</keyword>
<evidence type="ECO:0000256" key="7">
    <source>
        <dbReference type="ARBA" id="ARBA00022816"/>
    </source>
</evidence>
<evidence type="ECO:0000256" key="2">
    <source>
        <dbReference type="ARBA" id="ARBA00004496"/>
    </source>
</evidence>
<feature type="compositionally biased region" description="Polar residues" evidence="13">
    <location>
        <begin position="288"/>
        <end position="301"/>
    </location>
</feature>
<evidence type="ECO:0000256" key="14">
    <source>
        <dbReference type="SAM" id="Phobius"/>
    </source>
</evidence>
<evidence type="ECO:0000259" key="15">
    <source>
        <dbReference type="SMART" id="SM01044"/>
    </source>
</evidence>
<comment type="similarity">
    <text evidence="3">Belongs to the CASC3 family.</text>
</comment>
<dbReference type="GO" id="GO:0008380">
    <property type="term" value="P:RNA splicing"/>
    <property type="evidence" value="ECO:0007669"/>
    <property type="project" value="UniProtKB-KW"/>
</dbReference>
<feature type="transmembrane region" description="Helical" evidence="14">
    <location>
        <begin position="225"/>
        <end position="247"/>
    </location>
</feature>
<evidence type="ECO:0000256" key="3">
    <source>
        <dbReference type="ARBA" id="ARBA00009548"/>
    </source>
</evidence>
<keyword evidence="9" id="KW-0694">RNA-binding</keyword>
<name>A0AAD6NJD0_DREDA</name>